<evidence type="ECO:0000313" key="16">
    <source>
        <dbReference type="EMBL" id="KAK1741421.1"/>
    </source>
</evidence>
<evidence type="ECO:0000256" key="1">
    <source>
        <dbReference type="ARBA" id="ARBA00004141"/>
    </source>
</evidence>
<feature type="domain" description="EF-hand" evidence="15">
    <location>
        <begin position="877"/>
        <end position="912"/>
    </location>
</feature>
<keyword evidence="14" id="KW-0732">Signal</keyword>
<sequence>MCIIMRSTALVAAALSTLPLLELIPGSHAAPTMLSDSDNNHLRGRPVSVSYSLVEQTQDDNSMPSSSFGRVLQTVLNTSEEQQHIEDLDTHYPLFLANKDRTGRKLAGDAHDMVVEVTYEHIYAILVFLIAATALGIFTSKLGMPALVGEIITGFLLGPPLAHFVPYPKALVLVGEIGLILLILEAGVELDVAQLRETGTKAFNIGLTGTILPLVVGMGLVMASDTNIGIKSALAVGASFSPTSLGVAASALKQGKMLDTPVGQLIVSACVVDDILGLILLSLFQVLVEENPPIIAYFIPIISSIGFLLVLGGSAVTWLPKFIQNKILNKVPEQHRELTMFSIMTAMLLAYLPLLNYTKSSYLTGAFLAGATFSQIESAHHSFMKKTHQLMTWLLRVFFAASIGFQVPVKLFSDPYVICWGFILYACVLAKFPLMFYVPQFEDVKEGASYNPFLRDRLITGLAMTCRGEFSFIIAAFALGKGLISVQIYAAIVWAVFLSCTTSPFILLSLIKYFNKQQLEYLKATNPSKQITGSIGMTPLYLHIKCTAPASWGQQEVFRRILNGMNLEVIDRRTNRHGRTLSAEVQTDLYVKDDTMNIKFQKIAAQRRIKNALKAAMDFTMEELHTFSDAIEELQKLVHDDSDTFFMQFDNDDNRVVSLRELKIGLEDKLRLNLSHKQARKIMDLFDDSKDGSLQEDEMVSLAQFKHRLRILTTKKKKRSSMVGLAEFRERLQSFMDDTDTDTDTQESSDVSTKSSEKPSLLTRLSTEELKHVSLRSLDKEAQTALEEVAKEQDEIINRGTVIEESLERALGEASKVVVDIWNPWPWTELFDKIASHYELETVEHFVAVFAGIDTDGGGTLCKDEIYEALLQAGIDISEEGVATLFNMIDEDGSGDIDKEEWKNTVDFYLELKEEAKEMARTEEDHTKAHERLRAQKIAQLGAHKSRRWNLEANRHREEHSEEQPPHELMSLLDEGEESRSNLTEGGTFKPQK</sequence>
<feature type="transmembrane region" description="Helical" evidence="13">
    <location>
        <begin position="171"/>
        <end position="190"/>
    </location>
</feature>
<reference evidence="16" key="1">
    <citation type="submission" date="2023-06" db="EMBL/GenBank/DDBJ databases">
        <title>Survivors Of The Sea: Transcriptome response of Skeletonema marinoi to long-term dormancy.</title>
        <authorList>
            <person name="Pinder M.I.M."/>
            <person name="Kourtchenko O."/>
            <person name="Robertson E.K."/>
            <person name="Larsson T."/>
            <person name="Maumus F."/>
            <person name="Osuna-Cruz C.M."/>
            <person name="Vancaester E."/>
            <person name="Stenow R."/>
            <person name="Vandepoele K."/>
            <person name="Ploug H."/>
            <person name="Bruchert V."/>
            <person name="Godhe A."/>
            <person name="Topel M."/>
        </authorList>
    </citation>
    <scope>NUCLEOTIDE SEQUENCE</scope>
    <source>
        <strain evidence="16">R05AC</strain>
    </source>
</reference>
<dbReference type="Pfam" id="PF00999">
    <property type="entry name" value="Na_H_Exchanger"/>
    <property type="match status" value="1"/>
</dbReference>
<dbReference type="SMART" id="SM00054">
    <property type="entry name" value="EFh"/>
    <property type="match status" value="4"/>
</dbReference>
<feature type="transmembrane region" description="Helical" evidence="13">
    <location>
        <begin position="228"/>
        <end position="252"/>
    </location>
</feature>
<dbReference type="GO" id="GO:1902600">
    <property type="term" value="P:proton transmembrane transport"/>
    <property type="evidence" value="ECO:0007669"/>
    <property type="project" value="InterPro"/>
</dbReference>
<evidence type="ECO:0000256" key="9">
    <source>
        <dbReference type="ARBA" id="ARBA00023136"/>
    </source>
</evidence>
<keyword evidence="10" id="KW-0739">Sodium transport</keyword>
<evidence type="ECO:0000259" key="15">
    <source>
        <dbReference type="PROSITE" id="PS50222"/>
    </source>
</evidence>
<dbReference type="GO" id="GO:0006814">
    <property type="term" value="P:sodium ion transport"/>
    <property type="evidence" value="ECO:0007669"/>
    <property type="project" value="UniProtKB-KW"/>
</dbReference>
<dbReference type="Proteomes" id="UP001224775">
    <property type="component" value="Unassembled WGS sequence"/>
</dbReference>
<feature type="compositionally biased region" description="Basic and acidic residues" evidence="12">
    <location>
        <begin position="949"/>
        <end position="966"/>
    </location>
</feature>
<feature type="region of interest" description="Disordered" evidence="12">
    <location>
        <begin position="736"/>
        <end position="760"/>
    </location>
</feature>
<gene>
    <name evidence="16" type="ORF">QTG54_007899</name>
</gene>
<dbReference type="EMBL" id="JATAAI010000013">
    <property type="protein sequence ID" value="KAK1741421.1"/>
    <property type="molecule type" value="Genomic_DNA"/>
</dbReference>
<evidence type="ECO:0000256" key="3">
    <source>
        <dbReference type="ARBA" id="ARBA00022449"/>
    </source>
</evidence>
<dbReference type="PROSITE" id="PS00018">
    <property type="entry name" value="EF_HAND_1"/>
    <property type="match status" value="4"/>
</dbReference>
<evidence type="ECO:0000256" key="2">
    <source>
        <dbReference type="ARBA" id="ARBA00022448"/>
    </source>
</evidence>
<feature type="signal peptide" evidence="14">
    <location>
        <begin position="1"/>
        <end position="29"/>
    </location>
</feature>
<feature type="transmembrane region" description="Helical" evidence="13">
    <location>
        <begin position="121"/>
        <end position="139"/>
    </location>
</feature>
<accession>A0AAD8Y9U6</accession>
<dbReference type="PROSITE" id="PS50222">
    <property type="entry name" value="EF_HAND_2"/>
    <property type="match status" value="3"/>
</dbReference>
<feature type="coiled-coil region" evidence="11">
    <location>
        <begin position="899"/>
        <end position="932"/>
    </location>
</feature>
<keyword evidence="8" id="KW-0406">Ion transport</keyword>
<keyword evidence="4 13" id="KW-0812">Transmembrane</keyword>
<feature type="transmembrane region" description="Helical" evidence="13">
    <location>
        <begin position="264"/>
        <end position="288"/>
    </location>
</feature>
<keyword evidence="11" id="KW-0175">Coiled coil</keyword>
<comment type="subcellular location">
    <subcellularLocation>
        <location evidence="1">Membrane</location>
        <topology evidence="1">Multi-pass membrane protein</topology>
    </subcellularLocation>
</comment>
<protein>
    <submittedName>
        <fullName evidence="16">Sodium/hydrogen exchanger family protein</fullName>
    </submittedName>
</protein>
<evidence type="ECO:0000256" key="14">
    <source>
        <dbReference type="SAM" id="SignalP"/>
    </source>
</evidence>
<dbReference type="PANTHER" id="PTHR43562">
    <property type="entry name" value="NAPA-TYPE SODIUM/HYDROGEN ANTIPORTER"/>
    <property type="match status" value="1"/>
</dbReference>
<evidence type="ECO:0000256" key="4">
    <source>
        <dbReference type="ARBA" id="ARBA00022692"/>
    </source>
</evidence>
<feature type="transmembrane region" description="Helical" evidence="13">
    <location>
        <begin position="338"/>
        <end position="355"/>
    </location>
</feature>
<dbReference type="InterPro" id="IPR002048">
    <property type="entry name" value="EF_hand_dom"/>
</dbReference>
<feature type="transmembrane region" description="Helical" evidence="13">
    <location>
        <begin position="486"/>
        <end position="511"/>
    </location>
</feature>
<evidence type="ECO:0000256" key="12">
    <source>
        <dbReference type="SAM" id="MobiDB-lite"/>
    </source>
</evidence>
<keyword evidence="5" id="KW-0106">Calcium</keyword>
<dbReference type="Gene3D" id="1.20.1530.20">
    <property type="match status" value="1"/>
</dbReference>
<feature type="transmembrane region" description="Helical" evidence="13">
    <location>
        <begin position="415"/>
        <end position="438"/>
    </location>
</feature>
<dbReference type="InterPro" id="IPR018247">
    <property type="entry name" value="EF_Hand_1_Ca_BS"/>
</dbReference>
<feature type="compositionally biased region" description="Acidic residues" evidence="12">
    <location>
        <begin position="737"/>
        <end position="747"/>
    </location>
</feature>
<feature type="region of interest" description="Disordered" evidence="12">
    <location>
        <begin position="944"/>
        <end position="993"/>
    </location>
</feature>
<dbReference type="GO" id="GO:0015297">
    <property type="term" value="F:antiporter activity"/>
    <property type="evidence" value="ECO:0007669"/>
    <property type="project" value="UniProtKB-KW"/>
</dbReference>
<evidence type="ECO:0000256" key="8">
    <source>
        <dbReference type="ARBA" id="ARBA00023065"/>
    </source>
</evidence>
<feature type="domain" description="EF-hand" evidence="15">
    <location>
        <begin position="841"/>
        <end position="876"/>
    </location>
</feature>
<dbReference type="GO" id="GO:0016020">
    <property type="term" value="C:membrane"/>
    <property type="evidence" value="ECO:0007669"/>
    <property type="project" value="UniProtKB-SubCell"/>
</dbReference>
<feature type="chain" id="PRO_5042209189" evidence="14">
    <location>
        <begin position="30"/>
        <end position="993"/>
    </location>
</feature>
<evidence type="ECO:0000256" key="7">
    <source>
        <dbReference type="ARBA" id="ARBA00023053"/>
    </source>
</evidence>
<dbReference type="SUPFAM" id="SSF47473">
    <property type="entry name" value="EF-hand"/>
    <property type="match status" value="1"/>
</dbReference>
<keyword evidence="9 13" id="KW-0472">Membrane</keyword>
<dbReference type="InterPro" id="IPR011992">
    <property type="entry name" value="EF-hand-dom_pair"/>
</dbReference>
<feature type="transmembrane region" description="Helical" evidence="13">
    <location>
        <begin position="390"/>
        <end position="409"/>
    </location>
</feature>
<evidence type="ECO:0000256" key="5">
    <source>
        <dbReference type="ARBA" id="ARBA00022837"/>
    </source>
</evidence>
<evidence type="ECO:0000313" key="17">
    <source>
        <dbReference type="Proteomes" id="UP001224775"/>
    </source>
</evidence>
<evidence type="ECO:0000256" key="13">
    <source>
        <dbReference type="SAM" id="Phobius"/>
    </source>
</evidence>
<evidence type="ECO:0000256" key="11">
    <source>
        <dbReference type="SAM" id="Coils"/>
    </source>
</evidence>
<dbReference type="CDD" id="cd00051">
    <property type="entry name" value="EFh"/>
    <property type="match status" value="2"/>
</dbReference>
<evidence type="ECO:0000256" key="6">
    <source>
        <dbReference type="ARBA" id="ARBA00022989"/>
    </source>
</evidence>
<feature type="transmembrane region" description="Helical" evidence="13">
    <location>
        <begin position="146"/>
        <end position="165"/>
    </location>
</feature>
<comment type="caution">
    <text evidence="16">The sequence shown here is derived from an EMBL/GenBank/DDBJ whole genome shotgun (WGS) entry which is preliminary data.</text>
</comment>
<keyword evidence="7" id="KW-0915">Sodium</keyword>
<feature type="transmembrane region" description="Helical" evidence="13">
    <location>
        <begin position="458"/>
        <end position="480"/>
    </location>
</feature>
<dbReference type="InterPro" id="IPR006153">
    <property type="entry name" value="Cation/H_exchanger_TM"/>
</dbReference>
<dbReference type="PANTHER" id="PTHR43562:SF3">
    <property type="entry name" value="SODIUM ION_PROTON EXCHANGER (EUROFUNG)"/>
    <property type="match status" value="1"/>
</dbReference>
<dbReference type="GO" id="GO:0005509">
    <property type="term" value="F:calcium ion binding"/>
    <property type="evidence" value="ECO:0007669"/>
    <property type="project" value="InterPro"/>
</dbReference>
<organism evidence="16 17">
    <name type="scientific">Skeletonema marinoi</name>
    <dbReference type="NCBI Taxonomy" id="267567"/>
    <lineage>
        <taxon>Eukaryota</taxon>
        <taxon>Sar</taxon>
        <taxon>Stramenopiles</taxon>
        <taxon>Ochrophyta</taxon>
        <taxon>Bacillariophyta</taxon>
        <taxon>Coscinodiscophyceae</taxon>
        <taxon>Thalassiosirophycidae</taxon>
        <taxon>Thalassiosirales</taxon>
        <taxon>Skeletonemataceae</taxon>
        <taxon>Skeletonema</taxon>
        <taxon>Skeletonema marinoi-dohrnii complex</taxon>
    </lineage>
</organism>
<feature type="transmembrane region" description="Helical" evidence="13">
    <location>
        <begin position="294"/>
        <end position="318"/>
    </location>
</feature>
<dbReference type="Gene3D" id="1.10.238.10">
    <property type="entry name" value="EF-hand"/>
    <property type="match status" value="2"/>
</dbReference>
<evidence type="ECO:0000256" key="10">
    <source>
        <dbReference type="ARBA" id="ARBA00023201"/>
    </source>
</evidence>
<keyword evidence="6 13" id="KW-1133">Transmembrane helix</keyword>
<proteinExistence type="predicted"/>
<feature type="transmembrane region" description="Helical" evidence="13">
    <location>
        <begin position="202"/>
        <end position="222"/>
    </location>
</feature>
<keyword evidence="3" id="KW-0050">Antiport</keyword>
<dbReference type="InterPro" id="IPR038770">
    <property type="entry name" value="Na+/solute_symporter_sf"/>
</dbReference>
<feature type="domain" description="EF-hand" evidence="15">
    <location>
        <begin position="674"/>
        <end position="709"/>
    </location>
</feature>
<keyword evidence="17" id="KW-1185">Reference proteome</keyword>
<name>A0AAD8Y9U6_9STRA</name>
<keyword evidence="2" id="KW-0813">Transport</keyword>
<dbReference type="AlphaFoldDB" id="A0AAD8Y9U6"/>